<keyword evidence="2" id="KW-0479">Metal-binding</keyword>
<reference evidence="7 8" key="1">
    <citation type="journal article" date="2020" name="ISME J.">
        <title>Uncovering the hidden diversity of litter-decomposition mechanisms in mushroom-forming fungi.</title>
        <authorList>
            <person name="Floudas D."/>
            <person name="Bentzer J."/>
            <person name="Ahren D."/>
            <person name="Johansson T."/>
            <person name="Persson P."/>
            <person name="Tunlid A."/>
        </authorList>
    </citation>
    <scope>NUCLEOTIDE SEQUENCE [LARGE SCALE GENOMIC DNA]</scope>
    <source>
        <strain evidence="7 8">CBS 101986</strain>
    </source>
</reference>
<name>A0A8H5AZL9_9AGAR</name>
<dbReference type="PANTHER" id="PTHR46481:SF10">
    <property type="entry name" value="ZINC FINGER BED DOMAIN-CONTAINING PROTEIN 39"/>
    <property type="match status" value="1"/>
</dbReference>
<dbReference type="OrthoDB" id="3020857at2759"/>
<proteinExistence type="predicted"/>
<evidence type="ECO:0000256" key="2">
    <source>
        <dbReference type="ARBA" id="ARBA00022723"/>
    </source>
</evidence>
<dbReference type="InterPro" id="IPR052035">
    <property type="entry name" value="ZnF_BED_domain_contain"/>
</dbReference>
<evidence type="ECO:0000313" key="8">
    <source>
        <dbReference type="Proteomes" id="UP000567179"/>
    </source>
</evidence>
<evidence type="ECO:0000256" key="1">
    <source>
        <dbReference type="ARBA" id="ARBA00004123"/>
    </source>
</evidence>
<dbReference type="PANTHER" id="PTHR46481">
    <property type="entry name" value="ZINC FINGER BED DOMAIN-CONTAINING PROTEIN 4"/>
    <property type="match status" value="1"/>
</dbReference>
<evidence type="ECO:0000256" key="3">
    <source>
        <dbReference type="ARBA" id="ARBA00022771"/>
    </source>
</evidence>
<evidence type="ECO:0008006" key="9">
    <source>
        <dbReference type="Google" id="ProtNLM"/>
    </source>
</evidence>
<dbReference type="InterPro" id="IPR012337">
    <property type="entry name" value="RNaseH-like_sf"/>
</dbReference>
<keyword evidence="4" id="KW-0862">Zinc</keyword>
<organism evidence="7 8">
    <name type="scientific">Psilocybe cf. subviscida</name>
    <dbReference type="NCBI Taxonomy" id="2480587"/>
    <lineage>
        <taxon>Eukaryota</taxon>
        <taxon>Fungi</taxon>
        <taxon>Dikarya</taxon>
        <taxon>Basidiomycota</taxon>
        <taxon>Agaricomycotina</taxon>
        <taxon>Agaricomycetes</taxon>
        <taxon>Agaricomycetidae</taxon>
        <taxon>Agaricales</taxon>
        <taxon>Agaricineae</taxon>
        <taxon>Strophariaceae</taxon>
        <taxon>Psilocybe</taxon>
    </lineage>
</organism>
<evidence type="ECO:0000256" key="4">
    <source>
        <dbReference type="ARBA" id="ARBA00022833"/>
    </source>
</evidence>
<dbReference type="EMBL" id="JAACJJ010000047">
    <property type="protein sequence ID" value="KAF5313794.1"/>
    <property type="molecule type" value="Genomic_DNA"/>
</dbReference>
<sequence>MAGFPSVLQTTLKLRKPKTLPVLTSAMLDYNELVALGQKYIVTDDETLTLPYLLDVVEKKIPDRNSTEQKEWNTYMGSLCSTWQLKHQEKRDIPWPQPPSHSMAVDAVTVSSAVTEAAPVPELNPREEREQKRAERKLYYEQGGNGRVGPARTQKSSKGGRTRDALADELVFESDEPSANAPGKRRPVVYCIACDHRSVGRDTIRIRDHASNCKPLQENFPALSSRLSKELVKRSFSKGTDGESQTQVQVAAPEIPTVSHAHTLHEYLLPSKLSQKQKDLIELNILRLFICCALPWNVLDSTFFKDFVSSLNPTFSVPDRSAFFAKHLPQEVAAWEERFKKFLAPKKHLTGSLDGWSTRAKDEVYTMHTTIPSRRSFFTNGHVFRGESITGDALKLVIARIQSNDAYQELNKYTATCYSAIVGDGGPNVRSAKKKLVQDFPWILNIYDPCHNLSLFMKDVGKIFKDMLATVSAIANYFGKSNYGTHHLMQQRKLDGIKHGIKSHSETRFSSSYQQVLSVNACMPSIKKCVQAGSLKFDTAATKRLLPFITEGAAHYNFLIKMTGFTQLLSSGANGILTLEGQNTTCADVFYVWVCIAYQLEIVLTSSDAGVSQHQCEVVAIFNARFTQMMTESSHELFLVAYFLHPMYREHGGLQLSMPPLSDGRKLSPAQYPNLFRRILTCVLKMFREEQLRHQDSGAEVVKDLIDEFTRYAYNDRPFKSRPFLRGMKPLEWWEGLSNDSNASLLALFSISPSEICDERIASRLGWLNAARRSAITPEHLIDSAKLYDYYVNGLTEGNFEHTAHVHIPPTSKSGPSKQPDACSVPSASEPVNTSNLEPTDVDSSALEERLFCNPDPYDLAETDRVDAALQCNDLTVQSSVHFEIDNIIKLDEEKLVKLITNVDAQGPGLAIEPTVNHTASRSVETPRTWDVESFLQ</sequence>
<comment type="subcellular location">
    <subcellularLocation>
        <location evidence="1">Nucleus</location>
    </subcellularLocation>
</comment>
<feature type="region of interest" description="Disordered" evidence="6">
    <location>
        <begin position="139"/>
        <end position="162"/>
    </location>
</feature>
<evidence type="ECO:0000313" key="7">
    <source>
        <dbReference type="EMBL" id="KAF5313794.1"/>
    </source>
</evidence>
<dbReference type="SUPFAM" id="SSF53098">
    <property type="entry name" value="Ribonuclease H-like"/>
    <property type="match status" value="1"/>
</dbReference>
<evidence type="ECO:0000256" key="5">
    <source>
        <dbReference type="ARBA" id="ARBA00023242"/>
    </source>
</evidence>
<accession>A0A8H5AZL9</accession>
<dbReference type="GO" id="GO:0005634">
    <property type="term" value="C:nucleus"/>
    <property type="evidence" value="ECO:0007669"/>
    <property type="project" value="UniProtKB-SubCell"/>
</dbReference>
<dbReference type="GO" id="GO:0008270">
    <property type="term" value="F:zinc ion binding"/>
    <property type="evidence" value="ECO:0007669"/>
    <property type="project" value="UniProtKB-KW"/>
</dbReference>
<evidence type="ECO:0000256" key="6">
    <source>
        <dbReference type="SAM" id="MobiDB-lite"/>
    </source>
</evidence>
<feature type="region of interest" description="Disordered" evidence="6">
    <location>
        <begin position="810"/>
        <end position="842"/>
    </location>
</feature>
<feature type="compositionally biased region" description="Polar residues" evidence="6">
    <location>
        <begin position="826"/>
        <end position="838"/>
    </location>
</feature>
<protein>
    <recommendedName>
        <fullName evidence="9">DUF659 domain-containing protein</fullName>
    </recommendedName>
</protein>
<comment type="caution">
    <text evidence="7">The sequence shown here is derived from an EMBL/GenBank/DDBJ whole genome shotgun (WGS) entry which is preliminary data.</text>
</comment>
<keyword evidence="8" id="KW-1185">Reference proteome</keyword>
<keyword evidence="3" id="KW-0863">Zinc-finger</keyword>
<dbReference type="Proteomes" id="UP000567179">
    <property type="component" value="Unassembled WGS sequence"/>
</dbReference>
<keyword evidence="5" id="KW-0539">Nucleus</keyword>
<dbReference type="AlphaFoldDB" id="A0A8H5AZL9"/>
<gene>
    <name evidence="7" type="ORF">D9619_013702</name>
</gene>